<gene>
    <name evidence="1" type="ORF">SAMN05444143_103231</name>
</gene>
<dbReference type="RefSeq" id="WP_024980947.1">
    <property type="nucleotide sequence ID" value="NZ_CBCRUM010000002.1"/>
</dbReference>
<dbReference type="Proteomes" id="UP000182961">
    <property type="component" value="Unassembled WGS sequence"/>
</dbReference>
<protein>
    <submittedName>
        <fullName evidence="1">Uncharacterized protein</fullName>
    </submittedName>
</protein>
<proteinExistence type="predicted"/>
<dbReference type="AlphaFoldDB" id="A0A1I4UMS3"/>
<sequence length="81" mass="9187">MKADIEKLLNEIANDRHGLSDLVLHYGNPAEIEMEDWWDAPIEVLQNNLRQNVKPEDKKGLILLAMGVGAIKNDESKVSEY</sequence>
<accession>A0A1I4UMS3</accession>
<evidence type="ECO:0000313" key="1">
    <source>
        <dbReference type="EMBL" id="SFM90003.1"/>
    </source>
</evidence>
<evidence type="ECO:0000313" key="2">
    <source>
        <dbReference type="Proteomes" id="UP000182961"/>
    </source>
</evidence>
<name>A0A1I4UMS3_9FLAO</name>
<keyword evidence="2" id="KW-1185">Reference proteome</keyword>
<dbReference type="EMBL" id="FOUT01000003">
    <property type="protein sequence ID" value="SFM90003.1"/>
    <property type="molecule type" value="Genomic_DNA"/>
</dbReference>
<reference evidence="2" key="1">
    <citation type="submission" date="2016-10" db="EMBL/GenBank/DDBJ databases">
        <authorList>
            <person name="Varghese N."/>
            <person name="Submissions S."/>
        </authorList>
    </citation>
    <scope>NUCLEOTIDE SEQUENCE [LARGE SCALE GENOMIC DNA]</scope>
    <source>
        <strain evidence="2">DSM 4002</strain>
    </source>
</reference>
<organism evidence="1 2">
    <name type="scientific">Flavobacterium succinicans</name>
    <dbReference type="NCBI Taxonomy" id="29536"/>
    <lineage>
        <taxon>Bacteria</taxon>
        <taxon>Pseudomonadati</taxon>
        <taxon>Bacteroidota</taxon>
        <taxon>Flavobacteriia</taxon>
        <taxon>Flavobacteriales</taxon>
        <taxon>Flavobacteriaceae</taxon>
        <taxon>Flavobacterium</taxon>
    </lineage>
</organism>